<proteinExistence type="predicted"/>
<accession>A0ABM8K0G8</accession>
<dbReference type="EMBL" id="AP028978">
    <property type="protein sequence ID" value="BET98465.1"/>
    <property type="molecule type" value="Genomic_DNA"/>
</dbReference>
<organism evidence="1 2">
    <name type="scientific">Xenorhabdus taiwanensis</name>
    <dbReference type="NCBI Taxonomy" id="3085177"/>
    <lineage>
        <taxon>Bacteria</taxon>
        <taxon>Pseudomonadati</taxon>
        <taxon>Pseudomonadota</taxon>
        <taxon>Gammaproteobacteria</taxon>
        <taxon>Enterobacterales</taxon>
        <taxon>Morganellaceae</taxon>
        <taxon>Xenorhabdus</taxon>
    </lineage>
</organism>
<sequence>MNPRTKAESEILSGRAVDAVVYIWYPCHSFPCGHASIYIGGTPQCPWSDFYSENLEALNSSRNAGSSYNPQRPVEDNYVSFLAELNIPRGTLSSAGAFNNIQADFLEIPHLEYYLIGLDVERMQHQKRVLYNGKMYGNFRISHSYNPINKNCATMVAKILKSGGVESLLNTIQRVGYANNVYWTPKDIAQLCNELRNNDRAVKIRRLDCPSKLKSPFKTLLGFR</sequence>
<keyword evidence="2" id="KW-1185">Reference proteome</keyword>
<evidence type="ECO:0000313" key="2">
    <source>
        <dbReference type="Proteomes" id="UP001529514"/>
    </source>
</evidence>
<protein>
    <submittedName>
        <fullName evidence="1">Uncharacterized protein</fullName>
    </submittedName>
</protein>
<dbReference type="Proteomes" id="UP001529514">
    <property type="component" value="Chromosome"/>
</dbReference>
<name>A0ABM8K0G8_9GAMM</name>
<evidence type="ECO:0000313" key="1">
    <source>
        <dbReference type="EMBL" id="BET98465.1"/>
    </source>
</evidence>
<dbReference type="RefSeq" id="WP_374051950.1">
    <property type="nucleotide sequence ID" value="NZ_AP028978.1"/>
</dbReference>
<reference evidence="1 2" key="1">
    <citation type="submission" date="2023-10" db="EMBL/GenBank/DDBJ databases">
        <title>Xenorhabdus taiwanensis sp. nov., a symbiotic bacterium associated with the entomopathogenic nematode Steinernema taiwanensis.</title>
        <authorList>
            <person name="Tseng C.T."/>
            <person name="Shu H.Y."/>
            <person name="Chen M.H."/>
            <person name="Fang Y.J."/>
            <person name="Wu T.L."/>
            <person name="Lin Y.C."/>
            <person name="Huang C.J."/>
        </authorList>
    </citation>
    <scope>NUCLEOTIDE SEQUENCE [LARGE SCALE GENOMIC DNA]</scope>
    <source>
        <strain evidence="1 2">TCT-1</strain>
    </source>
</reference>
<gene>
    <name evidence="1" type="ORF">TCT1_33860</name>
</gene>